<dbReference type="EMBL" id="CM042011">
    <property type="protein sequence ID" value="KAI3763876.1"/>
    <property type="molecule type" value="Genomic_DNA"/>
</dbReference>
<gene>
    <name evidence="1" type="ORF">L2E82_13874</name>
</gene>
<comment type="caution">
    <text evidence="1">The sequence shown here is derived from an EMBL/GenBank/DDBJ whole genome shotgun (WGS) entry which is preliminary data.</text>
</comment>
<evidence type="ECO:0000313" key="2">
    <source>
        <dbReference type="Proteomes" id="UP001055811"/>
    </source>
</evidence>
<dbReference type="Proteomes" id="UP001055811">
    <property type="component" value="Linkage Group LG03"/>
</dbReference>
<protein>
    <submittedName>
        <fullName evidence="1">Uncharacterized protein</fullName>
    </submittedName>
</protein>
<sequence>MNQDYSRHRSNMDSQDVEDTAFYTQLTRQILLIMDEDDETYSRRNKNGASKFQRGPVSGGYGLSGKYFGWLEGGSSPEVPGWMESLWANSGTGTGVFIPRVVATGKARRKRHHKPRKNKDGGRIYSSDGQKIHG</sequence>
<name>A0ACB9EYR6_CICIN</name>
<organism evidence="1 2">
    <name type="scientific">Cichorium intybus</name>
    <name type="common">Chicory</name>
    <dbReference type="NCBI Taxonomy" id="13427"/>
    <lineage>
        <taxon>Eukaryota</taxon>
        <taxon>Viridiplantae</taxon>
        <taxon>Streptophyta</taxon>
        <taxon>Embryophyta</taxon>
        <taxon>Tracheophyta</taxon>
        <taxon>Spermatophyta</taxon>
        <taxon>Magnoliopsida</taxon>
        <taxon>eudicotyledons</taxon>
        <taxon>Gunneridae</taxon>
        <taxon>Pentapetalae</taxon>
        <taxon>asterids</taxon>
        <taxon>campanulids</taxon>
        <taxon>Asterales</taxon>
        <taxon>Asteraceae</taxon>
        <taxon>Cichorioideae</taxon>
        <taxon>Cichorieae</taxon>
        <taxon>Cichoriinae</taxon>
        <taxon>Cichorium</taxon>
    </lineage>
</organism>
<reference evidence="2" key="1">
    <citation type="journal article" date="2022" name="Mol. Ecol. Resour.">
        <title>The genomes of chicory, endive, great burdock and yacon provide insights into Asteraceae palaeo-polyploidization history and plant inulin production.</title>
        <authorList>
            <person name="Fan W."/>
            <person name="Wang S."/>
            <person name="Wang H."/>
            <person name="Wang A."/>
            <person name="Jiang F."/>
            <person name="Liu H."/>
            <person name="Zhao H."/>
            <person name="Xu D."/>
            <person name="Zhang Y."/>
        </authorList>
    </citation>
    <scope>NUCLEOTIDE SEQUENCE [LARGE SCALE GENOMIC DNA]</scope>
    <source>
        <strain evidence="2">cv. Punajuju</strain>
    </source>
</reference>
<proteinExistence type="predicted"/>
<accession>A0ACB9EYR6</accession>
<evidence type="ECO:0000313" key="1">
    <source>
        <dbReference type="EMBL" id="KAI3763876.1"/>
    </source>
</evidence>
<reference evidence="1 2" key="2">
    <citation type="journal article" date="2022" name="Mol. Ecol. Resour.">
        <title>The genomes of chicory, endive, great burdock and yacon provide insights into Asteraceae paleo-polyploidization history and plant inulin production.</title>
        <authorList>
            <person name="Fan W."/>
            <person name="Wang S."/>
            <person name="Wang H."/>
            <person name="Wang A."/>
            <person name="Jiang F."/>
            <person name="Liu H."/>
            <person name="Zhao H."/>
            <person name="Xu D."/>
            <person name="Zhang Y."/>
        </authorList>
    </citation>
    <scope>NUCLEOTIDE SEQUENCE [LARGE SCALE GENOMIC DNA]</scope>
    <source>
        <strain evidence="2">cv. Punajuju</strain>
        <tissue evidence="1">Leaves</tissue>
    </source>
</reference>
<keyword evidence="2" id="KW-1185">Reference proteome</keyword>